<evidence type="ECO:0000256" key="1">
    <source>
        <dbReference type="ARBA" id="ARBA00004370"/>
    </source>
</evidence>
<dbReference type="SUPFAM" id="SSF81321">
    <property type="entry name" value="Family A G protein-coupled receptor-like"/>
    <property type="match status" value="1"/>
</dbReference>
<gene>
    <name evidence="7" type="ORF">GCK32_012855</name>
</gene>
<dbReference type="GO" id="GO:0004930">
    <property type="term" value="F:G protein-coupled receptor activity"/>
    <property type="evidence" value="ECO:0007669"/>
    <property type="project" value="InterPro"/>
</dbReference>
<feature type="transmembrane region" description="Helical" evidence="5">
    <location>
        <begin position="85"/>
        <end position="106"/>
    </location>
</feature>
<accession>A0AAN8FK32</accession>
<feature type="domain" description="G-protein coupled receptors family 1 profile" evidence="6">
    <location>
        <begin position="1"/>
        <end position="192"/>
    </location>
</feature>
<evidence type="ECO:0000313" key="8">
    <source>
        <dbReference type="Proteomes" id="UP001331761"/>
    </source>
</evidence>
<feature type="transmembrane region" description="Helical" evidence="5">
    <location>
        <begin position="6"/>
        <end position="24"/>
    </location>
</feature>
<dbReference type="SMART" id="SM01381">
    <property type="entry name" value="7TM_GPCR_Srsx"/>
    <property type="match status" value="1"/>
</dbReference>
<keyword evidence="4 5" id="KW-0472">Membrane</keyword>
<evidence type="ECO:0000259" key="6">
    <source>
        <dbReference type="PROSITE" id="PS50262"/>
    </source>
</evidence>
<reference evidence="7 8" key="1">
    <citation type="submission" date="2019-10" db="EMBL/GenBank/DDBJ databases">
        <title>Assembly and Annotation for the nematode Trichostrongylus colubriformis.</title>
        <authorList>
            <person name="Martin J."/>
        </authorList>
    </citation>
    <scope>NUCLEOTIDE SEQUENCE [LARGE SCALE GENOMIC DNA]</scope>
    <source>
        <strain evidence="7">G859</strain>
        <tissue evidence="7">Whole worm</tissue>
    </source>
</reference>
<comment type="subcellular location">
    <subcellularLocation>
        <location evidence="1">Membrane</location>
    </subcellularLocation>
</comment>
<dbReference type="GO" id="GO:0016020">
    <property type="term" value="C:membrane"/>
    <property type="evidence" value="ECO:0007669"/>
    <property type="project" value="UniProtKB-SubCell"/>
</dbReference>
<sequence>MSSSAASRLLLVQLSVTHIICILGQLTNTAFIVATPVLNNMVCFGIFSVFITMMMWQSLIVLVISIDLLCAILIPLQYRKWSTRVCVLVNVVVCCLFSTAHTLVVYGATDSSEKSECNLFNAHADTNSLRIEAVSYCIAALQVLIYLICYVTIYLRARNFMRKNKNACFRNQHRKTMRTISVLIIVYVSTWILSIILTHVITYVLDATWRRMLWMIAPFPTINLFDLSKDDGG</sequence>
<evidence type="ECO:0000256" key="4">
    <source>
        <dbReference type="ARBA" id="ARBA00023136"/>
    </source>
</evidence>
<keyword evidence="8" id="KW-1185">Reference proteome</keyword>
<keyword evidence="2 5" id="KW-0812">Transmembrane</keyword>
<feature type="transmembrane region" description="Helical" evidence="5">
    <location>
        <begin position="180"/>
        <end position="205"/>
    </location>
</feature>
<feature type="transmembrane region" description="Helical" evidence="5">
    <location>
        <begin position="133"/>
        <end position="155"/>
    </location>
</feature>
<evidence type="ECO:0000256" key="3">
    <source>
        <dbReference type="ARBA" id="ARBA00022989"/>
    </source>
</evidence>
<dbReference type="AlphaFoldDB" id="A0AAN8FK32"/>
<dbReference type="PROSITE" id="PS50262">
    <property type="entry name" value="G_PROTEIN_RECEP_F1_2"/>
    <property type="match status" value="1"/>
</dbReference>
<evidence type="ECO:0000256" key="2">
    <source>
        <dbReference type="ARBA" id="ARBA00022692"/>
    </source>
</evidence>
<dbReference type="InterPro" id="IPR047130">
    <property type="entry name" value="7TM_GPCR_Srsx_nematod"/>
</dbReference>
<protein>
    <recommendedName>
        <fullName evidence="6">G-protein coupled receptors family 1 profile domain-containing protein</fullName>
    </recommendedName>
</protein>
<evidence type="ECO:0000256" key="5">
    <source>
        <dbReference type="SAM" id="Phobius"/>
    </source>
</evidence>
<evidence type="ECO:0000313" key="7">
    <source>
        <dbReference type="EMBL" id="KAK5980486.1"/>
    </source>
</evidence>
<dbReference type="EMBL" id="WIXE01007354">
    <property type="protein sequence ID" value="KAK5980486.1"/>
    <property type="molecule type" value="Genomic_DNA"/>
</dbReference>
<keyword evidence="3 5" id="KW-1133">Transmembrane helix</keyword>
<dbReference type="InterPro" id="IPR000276">
    <property type="entry name" value="GPCR_Rhodpsn"/>
</dbReference>
<dbReference type="Proteomes" id="UP001331761">
    <property type="component" value="Unassembled WGS sequence"/>
</dbReference>
<organism evidence="7 8">
    <name type="scientific">Trichostrongylus colubriformis</name>
    <name type="common">Black scour worm</name>
    <dbReference type="NCBI Taxonomy" id="6319"/>
    <lineage>
        <taxon>Eukaryota</taxon>
        <taxon>Metazoa</taxon>
        <taxon>Ecdysozoa</taxon>
        <taxon>Nematoda</taxon>
        <taxon>Chromadorea</taxon>
        <taxon>Rhabditida</taxon>
        <taxon>Rhabditina</taxon>
        <taxon>Rhabditomorpha</taxon>
        <taxon>Strongyloidea</taxon>
        <taxon>Trichostrongylidae</taxon>
        <taxon>Trichostrongylus</taxon>
    </lineage>
</organism>
<comment type="caution">
    <text evidence="7">The sequence shown here is derived from an EMBL/GenBank/DDBJ whole genome shotgun (WGS) entry which is preliminary data.</text>
</comment>
<dbReference type="Gene3D" id="1.20.1070.10">
    <property type="entry name" value="Rhodopsin 7-helix transmembrane proteins"/>
    <property type="match status" value="1"/>
</dbReference>
<dbReference type="PANTHER" id="PTHR23360">
    <property type="entry name" value="G-PROTEIN COUPLED RECEPTORS FAMILY 1 PROFILE DOMAIN-CONTAINING PROTEIN-RELATED"/>
    <property type="match status" value="1"/>
</dbReference>
<proteinExistence type="predicted"/>
<dbReference type="InterPro" id="IPR017452">
    <property type="entry name" value="GPCR_Rhodpsn_7TM"/>
</dbReference>
<dbReference type="InterPro" id="IPR019424">
    <property type="entry name" value="7TM_GPCR_Srsx"/>
</dbReference>
<name>A0AAN8FK32_TRICO</name>
<dbReference type="Pfam" id="PF10320">
    <property type="entry name" value="7TM_GPCR_Srsx"/>
    <property type="match status" value="1"/>
</dbReference>